<dbReference type="Pfam" id="PF04011">
    <property type="entry name" value="LemA"/>
    <property type="match status" value="1"/>
</dbReference>
<evidence type="ECO:0000256" key="5">
    <source>
        <dbReference type="ARBA" id="ARBA00023136"/>
    </source>
</evidence>
<reference evidence="6 7" key="1">
    <citation type="submission" date="2017-10" db="EMBL/GenBank/DDBJ databases">
        <title>Genomics of the genus Arcobacter.</title>
        <authorList>
            <person name="Perez-Cataluna A."/>
            <person name="Figueras M.J."/>
        </authorList>
    </citation>
    <scope>NUCLEOTIDE SEQUENCE [LARGE SCALE GENOMIC DNA]</scope>
    <source>
        <strain evidence="6 7">CECT 8993</strain>
    </source>
</reference>
<evidence type="ECO:0000256" key="4">
    <source>
        <dbReference type="ARBA" id="ARBA00022989"/>
    </source>
</evidence>
<accession>A0A4Q0Y7R9</accession>
<dbReference type="RefSeq" id="WP_128983169.1">
    <property type="nucleotide sequence ID" value="NZ_PDKJ01000018.1"/>
</dbReference>
<sequence>MRAFLIVVALIIVAFIGLIFSNINNVPTLDENVKASWAQVQNQYKRRADLIPNLVATVQGYAEHEKSTLMEVTNARANVGKINITPEMLSNPELFQQFEKAQRALSSALSRLMVVVEKYPELKADKNFLALQSQLEGTENRISVARRDYIETVKVYNLELRTFPGKIVASILYPEAKVKETFSAAPTEQEAPKVQF</sequence>
<keyword evidence="5" id="KW-0472">Membrane</keyword>
<dbReference type="SUPFAM" id="SSF140478">
    <property type="entry name" value="LemA-like"/>
    <property type="match status" value="1"/>
</dbReference>
<dbReference type="EMBL" id="PDKJ01000018">
    <property type="protein sequence ID" value="RXJ65923.1"/>
    <property type="molecule type" value="Genomic_DNA"/>
</dbReference>
<dbReference type="InterPro" id="IPR007156">
    <property type="entry name" value="MamQ_LemA"/>
</dbReference>
<dbReference type="AlphaFoldDB" id="A0A4Q0Y7R9"/>
<dbReference type="Gene3D" id="1.20.1440.20">
    <property type="entry name" value="LemA-like domain"/>
    <property type="match status" value="1"/>
</dbReference>
<name>A0A4Q0Y7R9_9BACT</name>
<dbReference type="PANTHER" id="PTHR34478:SF2">
    <property type="entry name" value="MEMBRANE PROTEIN"/>
    <property type="match status" value="1"/>
</dbReference>
<evidence type="ECO:0000313" key="6">
    <source>
        <dbReference type="EMBL" id="RXJ65923.1"/>
    </source>
</evidence>
<comment type="caution">
    <text evidence="6">The sequence shown here is derived from an EMBL/GenBank/DDBJ whole genome shotgun (WGS) entry which is preliminary data.</text>
</comment>
<protein>
    <submittedName>
        <fullName evidence="6">LemA family protein</fullName>
    </submittedName>
</protein>
<evidence type="ECO:0000256" key="2">
    <source>
        <dbReference type="ARBA" id="ARBA00008854"/>
    </source>
</evidence>
<dbReference type="Proteomes" id="UP000290172">
    <property type="component" value="Unassembled WGS sequence"/>
</dbReference>
<evidence type="ECO:0000256" key="1">
    <source>
        <dbReference type="ARBA" id="ARBA00004167"/>
    </source>
</evidence>
<comment type="subcellular location">
    <subcellularLocation>
        <location evidence="1">Membrane</location>
        <topology evidence="1">Single-pass membrane protein</topology>
    </subcellularLocation>
</comment>
<keyword evidence="4" id="KW-1133">Transmembrane helix</keyword>
<gene>
    <name evidence="6" type="ORF">CRV08_13910</name>
</gene>
<dbReference type="InterPro" id="IPR023353">
    <property type="entry name" value="LemA-like_dom_sf"/>
</dbReference>
<dbReference type="PANTHER" id="PTHR34478">
    <property type="entry name" value="PROTEIN LEMA"/>
    <property type="match status" value="1"/>
</dbReference>
<dbReference type="GO" id="GO:0016020">
    <property type="term" value="C:membrane"/>
    <property type="evidence" value="ECO:0007669"/>
    <property type="project" value="UniProtKB-SubCell"/>
</dbReference>
<comment type="similarity">
    <text evidence="2">Belongs to the LemA family.</text>
</comment>
<proteinExistence type="inferred from homology"/>
<evidence type="ECO:0000313" key="7">
    <source>
        <dbReference type="Proteomes" id="UP000290172"/>
    </source>
</evidence>
<organism evidence="6 7">
    <name type="scientific">Halarcobacter ebronensis</name>
    <dbReference type="NCBI Taxonomy" id="1462615"/>
    <lineage>
        <taxon>Bacteria</taxon>
        <taxon>Pseudomonadati</taxon>
        <taxon>Campylobacterota</taxon>
        <taxon>Epsilonproteobacteria</taxon>
        <taxon>Campylobacterales</taxon>
        <taxon>Arcobacteraceae</taxon>
        <taxon>Halarcobacter</taxon>
    </lineage>
</organism>
<keyword evidence="3" id="KW-0812">Transmembrane</keyword>
<evidence type="ECO:0000256" key="3">
    <source>
        <dbReference type="ARBA" id="ARBA00022692"/>
    </source>
</evidence>